<dbReference type="GO" id="GO:0003677">
    <property type="term" value="F:DNA binding"/>
    <property type="evidence" value="ECO:0007669"/>
    <property type="project" value="UniProtKB-KW"/>
</dbReference>
<dbReference type="Proteomes" id="UP000198582">
    <property type="component" value="Unassembled WGS sequence"/>
</dbReference>
<dbReference type="InterPro" id="IPR016032">
    <property type="entry name" value="Sig_transdc_resp-reg_C-effctor"/>
</dbReference>
<dbReference type="InterPro" id="IPR011990">
    <property type="entry name" value="TPR-like_helical_dom_sf"/>
</dbReference>
<dbReference type="AlphaFoldDB" id="A0A1H8XIB5"/>
<dbReference type="Gene3D" id="1.10.10.10">
    <property type="entry name" value="Winged helix-like DNA-binding domain superfamily/Winged helix DNA-binding domain"/>
    <property type="match status" value="1"/>
</dbReference>
<gene>
    <name evidence="3" type="ORF">SAMN04489732_107313</name>
</gene>
<dbReference type="Pfam" id="PF00931">
    <property type="entry name" value="NB-ARC"/>
    <property type="match status" value="1"/>
</dbReference>
<name>A0A1H8XIB5_9PSEU</name>
<evidence type="ECO:0000259" key="1">
    <source>
        <dbReference type="SMART" id="SM00382"/>
    </source>
</evidence>
<dbReference type="InterPro" id="IPR005158">
    <property type="entry name" value="BTAD"/>
</dbReference>
<reference evidence="3 4" key="1">
    <citation type="submission" date="2016-10" db="EMBL/GenBank/DDBJ databases">
        <authorList>
            <person name="de Groot N.N."/>
        </authorList>
    </citation>
    <scope>NUCLEOTIDE SEQUENCE [LARGE SCALE GENOMIC DNA]</scope>
    <source>
        <strain evidence="3 4">DSM 44993</strain>
    </source>
</reference>
<dbReference type="EMBL" id="FOEF01000007">
    <property type="protein sequence ID" value="SEP39626.1"/>
    <property type="molecule type" value="Genomic_DNA"/>
</dbReference>
<dbReference type="Pfam" id="PF03704">
    <property type="entry name" value="BTAD"/>
    <property type="match status" value="1"/>
</dbReference>
<evidence type="ECO:0000313" key="3">
    <source>
        <dbReference type="EMBL" id="SEP39626.1"/>
    </source>
</evidence>
<dbReference type="InterPro" id="IPR003593">
    <property type="entry name" value="AAA+_ATPase"/>
</dbReference>
<dbReference type="SUPFAM" id="SSF46894">
    <property type="entry name" value="C-terminal effector domain of the bipartite response regulators"/>
    <property type="match status" value="1"/>
</dbReference>
<dbReference type="Pfam" id="PF13424">
    <property type="entry name" value="TPR_12"/>
    <property type="match status" value="1"/>
</dbReference>
<dbReference type="SMART" id="SM00382">
    <property type="entry name" value="AAA"/>
    <property type="match status" value="1"/>
</dbReference>
<dbReference type="SMART" id="SM00028">
    <property type="entry name" value="TPR"/>
    <property type="match status" value="5"/>
</dbReference>
<sequence length="1012" mass="110266">MEFVFGILGQTALRLHGKVAVKWSSPQVQKVLAALLTAPNRRVPVDELVRWAWLEDQPPSDPLTTIHQYATRLRHVFEEHEMPARLSVGKSGCLLEVDRALIDYVVFSDLMARARRFQDQGQHDRACAESAAALRLWRDETLADLRTEYADQWRTRWTRNTWLPATAFAVTEQLAVGQAESALAMLSELEAAHPGELSLAKLMIRALFAAGRADEATGYFRAMYRNYAENGETRTADALRAVHDEEYSRGVGTTSNKIAARSAVPAEPSALWHVPMSIEDVIGRDELFGALDAATTDATGRPRRGVVLVNGGPGVGKTTAAAHWASRVKDRYRDGVVMLDLRGQSQATRADAAEVVDTVLSLLDYPVDQVVSPIVRATKLARLLEQRSMLVILDNVRSTDQVESLLGVLAPCTVLIVSRWWLKTLSSRVTGPVLTVAPLQPRHAWALLTRRIGARVRREQHGAAQLVRLCQGNPLALTLVADRALARAGTQLPTLAEQLRDSELLLDLGDEGDYPHVSLRSIFALSYQALGPAEQRVFAVIGLHPGAEVTGDVIAAADGRPAGAVRRSLDVLVAAHLVEHPGDLARFRVSDLAHLYATSVAQELPDADAARRRMFEHYMRRVLVAHDLIYPHNPASPLTLAEPLGADPGISTAVEARQWVLRERGNLVEVVSAAAEARLHAIAGVIAAYTAQVYLMQGHFADAISCLTIAVRSADQLAAASEPPPVPTASHLNDLGVVVMLAGDDAAAGRHLARALELVEAQDIPIGRIAVMQNLARLHLRAGRAAEAAAMCRQTLSLARELGQPEPCASAAHRLADVLVDTSGGEQEALALYTEALRHREQMGDTTARLRTHTALAALLTQMGRLTEAGEHCRRAAALVDDCPDLPAVMKFNTVHAQLQHVRGHDRIALRYAHRAVELADRSQHATGQARALAVLAGILRDHGNREDARTLWRRAADLYRGRARIAKAEQVEALLAELDADEPFIPATRDGEQGTVAIPSPRVRLLHGERD</sequence>
<dbReference type="GO" id="GO:0043531">
    <property type="term" value="F:ADP binding"/>
    <property type="evidence" value="ECO:0007669"/>
    <property type="project" value="InterPro"/>
</dbReference>
<dbReference type="SMART" id="SM01043">
    <property type="entry name" value="BTAD"/>
    <property type="match status" value="1"/>
</dbReference>
<organism evidence="3 4">
    <name type="scientific">Amycolatopsis saalfeldensis</name>
    <dbReference type="NCBI Taxonomy" id="394193"/>
    <lineage>
        <taxon>Bacteria</taxon>
        <taxon>Bacillati</taxon>
        <taxon>Actinomycetota</taxon>
        <taxon>Actinomycetes</taxon>
        <taxon>Pseudonocardiales</taxon>
        <taxon>Pseudonocardiaceae</taxon>
        <taxon>Amycolatopsis</taxon>
    </lineage>
</organism>
<dbReference type="InterPro" id="IPR002182">
    <property type="entry name" value="NB-ARC"/>
</dbReference>
<keyword evidence="4" id="KW-1185">Reference proteome</keyword>
<protein>
    <submittedName>
        <fullName evidence="3">DNA-binding transcriptional activator of the SARP family</fullName>
    </submittedName>
</protein>
<dbReference type="GO" id="GO:0006355">
    <property type="term" value="P:regulation of DNA-templated transcription"/>
    <property type="evidence" value="ECO:0007669"/>
    <property type="project" value="InterPro"/>
</dbReference>
<dbReference type="Gene3D" id="1.25.40.10">
    <property type="entry name" value="Tetratricopeptide repeat domain"/>
    <property type="match status" value="2"/>
</dbReference>
<accession>A0A1H8XIB5</accession>
<evidence type="ECO:0000259" key="2">
    <source>
        <dbReference type="SMART" id="SM01043"/>
    </source>
</evidence>
<dbReference type="InterPro" id="IPR019734">
    <property type="entry name" value="TPR_rpt"/>
</dbReference>
<dbReference type="PRINTS" id="PR00364">
    <property type="entry name" value="DISEASERSIST"/>
</dbReference>
<dbReference type="OrthoDB" id="3661636at2"/>
<keyword evidence="3" id="KW-0238">DNA-binding</keyword>
<dbReference type="InterPro" id="IPR027417">
    <property type="entry name" value="P-loop_NTPase"/>
</dbReference>
<dbReference type="PANTHER" id="PTHR47691:SF3">
    <property type="entry name" value="HTH-TYPE TRANSCRIPTIONAL REGULATOR RV0890C-RELATED"/>
    <property type="match status" value="1"/>
</dbReference>
<evidence type="ECO:0000313" key="4">
    <source>
        <dbReference type="Proteomes" id="UP000198582"/>
    </source>
</evidence>
<dbReference type="Gene3D" id="3.40.50.300">
    <property type="entry name" value="P-loop containing nucleotide triphosphate hydrolases"/>
    <property type="match status" value="1"/>
</dbReference>
<feature type="domain" description="Bacterial transcriptional activator" evidence="2">
    <location>
        <begin position="102"/>
        <end position="240"/>
    </location>
</feature>
<feature type="domain" description="AAA+ ATPase" evidence="1">
    <location>
        <begin position="303"/>
        <end position="458"/>
    </location>
</feature>
<proteinExistence type="predicted"/>
<dbReference type="SUPFAM" id="SSF52540">
    <property type="entry name" value="P-loop containing nucleoside triphosphate hydrolases"/>
    <property type="match status" value="1"/>
</dbReference>
<dbReference type="InterPro" id="IPR036388">
    <property type="entry name" value="WH-like_DNA-bd_sf"/>
</dbReference>
<dbReference type="PANTHER" id="PTHR47691">
    <property type="entry name" value="REGULATOR-RELATED"/>
    <property type="match status" value="1"/>
</dbReference>
<dbReference type="RefSeq" id="WP_091618192.1">
    <property type="nucleotide sequence ID" value="NZ_FOEF01000007.1"/>
</dbReference>
<dbReference type="STRING" id="394193.SAMN04489732_107313"/>
<dbReference type="SUPFAM" id="SSF48452">
    <property type="entry name" value="TPR-like"/>
    <property type="match status" value="2"/>
</dbReference>